<evidence type="ECO:0000256" key="2">
    <source>
        <dbReference type="ARBA" id="ARBA00003015"/>
    </source>
</evidence>
<keyword evidence="6 7" id="KW-0819">tRNA processing</keyword>
<keyword evidence="4 7" id="KW-0808">Transferase</keyword>
<evidence type="ECO:0000256" key="8">
    <source>
        <dbReference type="SAM" id="MobiDB-lite"/>
    </source>
</evidence>
<evidence type="ECO:0000313" key="11">
    <source>
        <dbReference type="Proteomes" id="UP000223982"/>
    </source>
</evidence>
<proteinExistence type="inferred from homology"/>
<dbReference type="InterPro" id="IPR055361">
    <property type="entry name" value="tRNA_methyltr_TrmB_bact"/>
</dbReference>
<dbReference type="AlphaFoldDB" id="A0A8B2VE56"/>
<comment type="caution">
    <text evidence="9">The sequence shown here is derived from an EMBL/GenBank/DDBJ whole genome shotgun (WGS) entry which is preliminary data.</text>
</comment>
<feature type="binding site" evidence="7">
    <location>
        <position position="252"/>
    </location>
    <ligand>
        <name>substrate</name>
    </ligand>
</feature>
<evidence type="ECO:0000256" key="3">
    <source>
        <dbReference type="ARBA" id="ARBA00022603"/>
    </source>
</evidence>
<evidence type="ECO:0000313" key="9">
    <source>
        <dbReference type="EMBL" id="PGF32658.1"/>
    </source>
</evidence>
<dbReference type="Gene3D" id="3.40.50.150">
    <property type="entry name" value="Vaccinia Virus protein VP39"/>
    <property type="match status" value="1"/>
</dbReference>
<sequence>MSKYSCSPTLDVDRRSITSAGVHFNHRVAQSHRLSFDPVRPDPAPLDPTDASPAQARRHQPGLGVEVSAGAHRSGDRVRRGVVSFVRRSPRMNVSQQRAMNTLASTYLIDVPRDATSTSVAPGSRLDLPAIFGRTAPLTVEIGVGSGDVLAALAAAHPERDFIGFEVYLPSIATTLNKLENAGAGNARVIMADATAGLEHLFGPADLDELWTFFADPWHKKRHHKRRIVNPDTARLVTSRLRPGGLWRLATDWDDYAHWMLEVLSAEPLLKPVDAGPDGFSPRWPERPVTRYENKGLTAGRTIHDLTWRRVDGS</sequence>
<name>A0A8B2VE56_CUTAC</name>
<evidence type="ECO:0000256" key="4">
    <source>
        <dbReference type="ARBA" id="ARBA00022679"/>
    </source>
</evidence>
<reference evidence="10 11" key="2">
    <citation type="submission" date="2017-02" db="EMBL/GenBank/DDBJ databases">
        <title>Prevalence of linear plasmids in Propionibacterium acnes isolates obtained from cancerous prostatic tissue.</title>
        <authorList>
            <person name="Davidsson S."/>
            <person name="Bruggemann H."/>
        </authorList>
    </citation>
    <scope>NUCLEOTIDE SEQUENCE [LARGE SCALE GENOMIC DNA]</scope>
    <source>
        <strain evidence="10 11">09-9</strain>
    </source>
</reference>
<dbReference type="EC" id="2.1.1.33" evidence="7"/>
<dbReference type="CDD" id="cd02440">
    <property type="entry name" value="AdoMet_MTases"/>
    <property type="match status" value="1"/>
</dbReference>
<keyword evidence="3 7" id="KW-0489">Methyltransferase</keyword>
<comment type="function">
    <text evidence="2 7">Catalyzes the formation of N(7)-methylguanine at position 46 (m7G46) in tRNA.</text>
</comment>
<feature type="binding site" evidence="7">
    <location>
        <position position="220"/>
    </location>
    <ligand>
        <name>substrate</name>
    </ligand>
</feature>
<feature type="region of interest" description="Disordered" evidence="8">
    <location>
        <begin position="32"/>
        <end position="61"/>
    </location>
</feature>
<dbReference type="PANTHER" id="PTHR23417:SF14">
    <property type="entry name" value="PENTACOTRIPEPTIDE-REPEAT REGION OF PRORP DOMAIN-CONTAINING PROTEIN"/>
    <property type="match status" value="1"/>
</dbReference>
<dbReference type="EMBL" id="MVCE01000005">
    <property type="protein sequence ID" value="PGF32658.1"/>
    <property type="molecule type" value="Genomic_DNA"/>
</dbReference>
<feature type="binding site" evidence="7">
    <location>
        <position position="216"/>
    </location>
    <ligand>
        <name>S-adenosyl-L-methionine</name>
        <dbReference type="ChEBI" id="CHEBI:59789"/>
    </ligand>
</feature>
<feature type="binding site" evidence="7">
    <location>
        <position position="193"/>
    </location>
    <ligand>
        <name>S-adenosyl-L-methionine</name>
        <dbReference type="ChEBI" id="CHEBI:59789"/>
    </ligand>
</feature>
<comment type="similarity">
    <text evidence="7">Belongs to the class I-like SAM-binding methyltransferase superfamily. TrmB family.</text>
</comment>
<dbReference type="GeneID" id="92857761"/>
<dbReference type="Pfam" id="PF02390">
    <property type="entry name" value="Methyltransf_4"/>
    <property type="match status" value="1"/>
</dbReference>
<evidence type="ECO:0000313" key="10">
    <source>
        <dbReference type="EMBL" id="PHJ26689.1"/>
    </source>
</evidence>
<feature type="binding site" evidence="7">
    <location>
        <position position="141"/>
    </location>
    <ligand>
        <name>S-adenosyl-L-methionine</name>
        <dbReference type="ChEBI" id="CHEBI:59789"/>
    </ligand>
</feature>
<comment type="pathway">
    <text evidence="7">tRNA modification; N(7)-methylguanine-tRNA biosynthesis.</text>
</comment>
<dbReference type="Proteomes" id="UP000223982">
    <property type="component" value="Unassembled WGS sequence"/>
</dbReference>
<dbReference type="EMBL" id="LKVB01000009">
    <property type="protein sequence ID" value="PHJ26689.1"/>
    <property type="molecule type" value="Genomic_DNA"/>
</dbReference>
<feature type="binding site" evidence="7">
    <location>
        <position position="166"/>
    </location>
    <ligand>
        <name>S-adenosyl-L-methionine</name>
        <dbReference type="ChEBI" id="CHEBI:59789"/>
    </ligand>
</feature>
<gene>
    <name evidence="7" type="primary">trmB</name>
    <name evidence="10" type="ORF">APS60_09295</name>
    <name evidence="9" type="ORF">B1B09_10800</name>
</gene>
<evidence type="ECO:0000256" key="5">
    <source>
        <dbReference type="ARBA" id="ARBA00022691"/>
    </source>
</evidence>
<dbReference type="HAMAP" id="MF_01057">
    <property type="entry name" value="tRNA_methyltr_TrmB"/>
    <property type="match status" value="1"/>
</dbReference>
<evidence type="ECO:0000256" key="1">
    <source>
        <dbReference type="ARBA" id="ARBA00000142"/>
    </source>
</evidence>
<organism evidence="9 12">
    <name type="scientific">Cutibacterium acnes</name>
    <name type="common">Propionibacterium acnes</name>
    <dbReference type="NCBI Taxonomy" id="1747"/>
    <lineage>
        <taxon>Bacteria</taxon>
        <taxon>Bacillati</taxon>
        <taxon>Actinomycetota</taxon>
        <taxon>Actinomycetes</taxon>
        <taxon>Propionibacteriales</taxon>
        <taxon>Propionibacteriaceae</taxon>
        <taxon>Cutibacterium</taxon>
    </lineage>
</organism>
<evidence type="ECO:0000313" key="12">
    <source>
        <dbReference type="Proteomes" id="UP000226191"/>
    </source>
</evidence>
<protein>
    <recommendedName>
        <fullName evidence="7">tRNA (guanine-N(7)-)-methyltransferase</fullName>
        <ecNumber evidence="7">2.1.1.33</ecNumber>
    </recommendedName>
    <alternativeName>
        <fullName evidence="7">tRNA (guanine(46)-N(7))-methyltransferase</fullName>
    </alternativeName>
    <alternativeName>
        <fullName evidence="7">tRNA(m7G46)-methyltransferase</fullName>
    </alternativeName>
</protein>
<evidence type="ECO:0000256" key="7">
    <source>
        <dbReference type="HAMAP-Rule" id="MF_01057"/>
    </source>
</evidence>
<comment type="caution">
    <text evidence="7">Lacks conserved residue(s) required for the propagation of feature annotation.</text>
</comment>
<dbReference type="Proteomes" id="UP000226191">
    <property type="component" value="Unassembled WGS sequence"/>
</dbReference>
<evidence type="ECO:0000256" key="6">
    <source>
        <dbReference type="ARBA" id="ARBA00022694"/>
    </source>
</evidence>
<dbReference type="PANTHER" id="PTHR23417">
    <property type="entry name" value="3-DEOXY-D-MANNO-OCTULOSONIC-ACID TRANSFERASE/TRNA GUANINE-N 7 - -METHYLTRANSFERASE"/>
    <property type="match status" value="1"/>
</dbReference>
<comment type="catalytic activity">
    <reaction evidence="1 7">
        <text>guanosine(46) in tRNA + S-adenosyl-L-methionine = N(7)-methylguanosine(46) in tRNA + S-adenosyl-L-homocysteine</text>
        <dbReference type="Rhea" id="RHEA:42708"/>
        <dbReference type="Rhea" id="RHEA-COMP:10188"/>
        <dbReference type="Rhea" id="RHEA-COMP:10189"/>
        <dbReference type="ChEBI" id="CHEBI:57856"/>
        <dbReference type="ChEBI" id="CHEBI:59789"/>
        <dbReference type="ChEBI" id="CHEBI:74269"/>
        <dbReference type="ChEBI" id="CHEBI:74480"/>
        <dbReference type="EC" id="2.1.1.33"/>
    </reaction>
</comment>
<dbReference type="InterPro" id="IPR003358">
    <property type="entry name" value="tRNA_(Gua-N-7)_MeTrfase_Trmb"/>
</dbReference>
<dbReference type="RefSeq" id="WP_014598637.1">
    <property type="nucleotide sequence ID" value="NZ_CABIZT010000003.1"/>
</dbReference>
<dbReference type="OrthoDB" id="9802090at2"/>
<feature type="binding site" evidence="7">
    <location>
        <begin position="290"/>
        <end position="293"/>
    </location>
    <ligand>
        <name>substrate</name>
    </ligand>
</feature>
<reference evidence="9 12" key="1">
    <citation type="submission" date="2017-02" db="EMBL/GenBank/DDBJ databases">
        <title>Prevalence of linear plasmids in Cutibacterium acnes isolates obtained from cancerous prostatic tissue.</title>
        <authorList>
            <person name="Davidsson S."/>
            <person name="Bruggemann H."/>
        </authorList>
    </citation>
    <scope>NUCLEOTIDE SEQUENCE [LARGE SCALE GENOMIC DNA]</scope>
    <source>
        <strain evidence="9 12">11-78</strain>
    </source>
</reference>
<dbReference type="GO" id="GO:0008176">
    <property type="term" value="F:tRNA (guanine(46)-N7)-methyltransferase activity"/>
    <property type="evidence" value="ECO:0007669"/>
    <property type="project" value="UniProtKB-UniRule"/>
</dbReference>
<dbReference type="InterPro" id="IPR029063">
    <property type="entry name" value="SAM-dependent_MTases_sf"/>
</dbReference>
<dbReference type="GO" id="GO:0043527">
    <property type="term" value="C:tRNA methyltransferase complex"/>
    <property type="evidence" value="ECO:0007669"/>
    <property type="project" value="TreeGrafter"/>
</dbReference>
<dbReference type="SUPFAM" id="SSF53335">
    <property type="entry name" value="S-adenosyl-L-methionine-dependent methyltransferases"/>
    <property type="match status" value="1"/>
</dbReference>
<accession>A0A8B2VE56</accession>
<dbReference type="PROSITE" id="PS51625">
    <property type="entry name" value="SAM_MT_TRMB"/>
    <property type="match status" value="1"/>
</dbReference>
<keyword evidence="5 7" id="KW-0949">S-adenosyl-L-methionine</keyword>
<dbReference type="NCBIfam" id="TIGR00091">
    <property type="entry name" value="tRNA (guanosine(46)-N7)-methyltransferase TrmB"/>
    <property type="match status" value="1"/>
</dbReference>